<keyword evidence="4" id="KW-0479">Metal-binding</keyword>
<keyword evidence="3" id="KW-0645">Protease</keyword>
<keyword evidence="15" id="KW-1185">Reference proteome</keyword>
<evidence type="ECO:0000259" key="12">
    <source>
        <dbReference type="Pfam" id="PF01435"/>
    </source>
</evidence>
<evidence type="ECO:0000256" key="2">
    <source>
        <dbReference type="ARBA" id="ARBA00011182"/>
    </source>
</evidence>
<keyword evidence="6" id="KW-0862">Zinc</keyword>
<protein>
    <recommendedName>
        <fullName evidence="9">Metalloendopeptidase OMA1, mitochondrial</fullName>
    </recommendedName>
    <alternativeName>
        <fullName evidence="10">Overlapping with the m-AAA protease 1 homolog</fullName>
    </alternativeName>
</protein>
<accession>A0A835NS94</accession>
<dbReference type="GO" id="GO:0004222">
    <property type="term" value="F:metalloendopeptidase activity"/>
    <property type="evidence" value="ECO:0007669"/>
    <property type="project" value="InterPro"/>
</dbReference>
<evidence type="ECO:0000256" key="1">
    <source>
        <dbReference type="ARBA" id="ARBA00001947"/>
    </source>
</evidence>
<dbReference type="AlphaFoldDB" id="A0A835NS94"/>
<evidence type="ECO:0000256" key="10">
    <source>
        <dbReference type="ARBA" id="ARBA00042978"/>
    </source>
</evidence>
<feature type="non-terminal residue" evidence="13">
    <location>
        <position position="1"/>
    </location>
</feature>
<feature type="region of interest" description="Disordered" evidence="11">
    <location>
        <begin position="1"/>
        <end position="37"/>
    </location>
</feature>
<evidence type="ECO:0000256" key="3">
    <source>
        <dbReference type="ARBA" id="ARBA00022670"/>
    </source>
</evidence>
<gene>
    <name evidence="14" type="ORF">IHE44_0015136</name>
    <name evidence="13" type="ORF">IHE44_012527</name>
</gene>
<dbReference type="GO" id="GO:0006515">
    <property type="term" value="P:protein quality control for misfolded or incompletely synthesized proteins"/>
    <property type="evidence" value="ECO:0007669"/>
    <property type="project" value="TreeGrafter"/>
</dbReference>
<dbReference type="InterPro" id="IPR001915">
    <property type="entry name" value="Peptidase_M48"/>
</dbReference>
<proteinExistence type="inferred from homology"/>
<evidence type="ECO:0000313" key="14">
    <source>
        <dbReference type="EMBL" id="KAI1236878.1"/>
    </source>
</evidence>
<evidence type="ECO:0000256" key="4">
    <source>
        <dbReference type="ARBA" id="ARBA00022723"/>
    </source>
</evidence>
<evidence type="ECO:0000256" key="8">
    <source>
        <dbReference type="ARBA" id="ARBA00038233"/>
    </source>
</evidence>
<name>A0A835NS94_9PASS</name>
<evidence type="ECO:0000256" key="6">
    <source>
        <dbReference type="ARBA" id="ARBA00022833"/>
    </source>
</evidence>
<comment type="similarity">
    <text evidence="8">Belongs to the peptidase M48 family.</text>
</comment>
<keyword evidence="5" id="KW-0378">Hydrolase</keyword>
<dbReference type="PANTHER" id="PTHR22726:SF1">
    <property type="entry name" value="METALLOENDOPEPTIDASE OMA1, MITOCHONDRIAL"/>
    <property type="match status" value="1"/>
</dbReference>
<keyword evidence="7" id="KW-0482">Metalloprotease</keyword>
<dbReference type="CDD" id="cd07331">
    <property type="entry name" value="M48C_Oma1_like"/>
    <property type="match status" value="1"/>
</dbReference>
<comment type="cofactor">
    <cofactor evidence="1">
        <name>Zn(2+)</name>
        <dbReference type="ChEBI" id="CHEBI:29105"/>
    </cofactor>
</comment>
<dbReference type="GO" id="GO:0034982">
    <property type="term" value="P:mitochondrial protein processing"/>
    <property type="evidence" value="ECO:0007669"/>
    <property type="project" value="TreeGrafter"/>
</dbReference>
<feature type="region of interest" description="Disordered" evidence="11">
    <location>
        <begin position="182"/>
        <end position="202"/>
    </location>
</feature>
<dbReference type="OrthoDB" id="7464992at2759"/>
<evidence type="ECO:0000256" key="11">
    <source>
        <dbReference type="SAM" id="MobiDB-lite"/>
    </source>
</evidence>
<comment type="subunit">
    <text evidence="2">Homooligomer.</text>
</comment>
<dbReference type="EMBL" id="JADDUC010000063">
    <property type="protein sequence ID" value="KAG0120384.1"/>
    <property type="molecule type" value="Genomic_DNA"/>
</dbReference>
<dbReference type="Gene3D" id="3.30.2010.10">
    <property type="entry name" value="Metalloproteases ('zincins'), catalytic domain"/>
    <property type="match status" value="1"/>
</dbReference>
<evidence type="ECO:0000256" key="5">
    <source>
        <dbReference type="ARBA" id="ARBA00022801"/>
    </source>
</evidence>
<reference evidence="13" key="1">
    <citation type="submission" date="2020-10" db="EMBL/GenBank/DDBJ databases">
        <title>Feather gene expression reveals the developmental basis of iridescence in African starlings.</title>
        <authorList>
            <person name="Rubenstein D.R."/>
        </authorList>
    </citation>
    <scope>NUCLEOTIDE SEQUENCE</scope>
    <source>
        <strain evidence="13">SS15</strain>
        <tissue evidence="13">Liver</tissue>
    </source>
</reference>
<dbReference type="PANTHER" id="PTHR22726">
    <property type="entry name" value="METALLOENDOPEPTIDASE OMA1"/>
    <property type="match status" value="1"/>
</dbReference>
<dbReference type="InterPro" id="IPR051156">
    <property type="entry name" value="Mito/Outer_Membr_Metalloprot"/>
</dbReference>
<evidence type="ECO:0000313" key="13">
    <source>
        <dbReference type="EMBL" id="KAG0120384.1"/>
    </source>
</evidence>
<comment type="caution">
    <text evidence="13">The sequence shown here is derived from an EMBL/GenBank/DDBJ whole genome shotgun (WGS) entry which is preliminary data.</text>
</comment>
<reference evidence="14 15" key="2">
    <citation type="journal article" date="2021" name="J. Hered.">
        <title>Feather Gene Expression Elucidates the Developmental Basis of Plumage Iridescence in African Starlings.</title>
        <authorList>
            <person name="Rubenstein D.R."/>
            <person name="Corvelo A."/>
            <person name="MacManes M.D."/>
            <person name="Maia R."/>
            <person name="Narzisi G."/>
            <person name="Rousaki A."/>
            <person name="Vandenabeele P."/>
            <person name="Shawkey M.D."/>
            <person name="Solomon J."/>
        </authorList>
    </citation>
    <scope>NUCLEOTIDE SEQUENCE [LARGE SCALE GENOMIC DNA]</scope>
    <source>
        <strain evidence="14">SS15</strain>
    </source>
</reference>
<evidence type="ECO:0000256" key="7">
    <source>
        <dbReference type="ARBA" id="ARBA00023049"/>
    </source>
</evidence>
<evidence type="ECO:0000256" key="9">
    <source>
        <dbReference type="ARBA" id="ARBA00040360"/>
    </source>
</evidence>
<sequence length="606" mass="68581">APLLPALPQNGGRRLRGAAAAGTRRPRLREGTRGPGGRCSGAVPVLPLALRPLRIDTGSAVRPLRRRLLRWSDIGRQEPGAESNQETGIFPTRKKIDVLKLVTNQRSYEYHMWSKAVGQELYFVSSGFFVQAGEGDINRCQRLDLSGNARNCFLTGNLDSHRNLFGKGLRCLLDVRHTSGQEENRNAHHSSGRFFSQSSQPQREKIPSIQINGFFHTSPSLQAAPVPLFWIIVKPAQKLFAIILGRSIRNWWKALPPNKRELFKESARKNKWKILLGVSSLGVVFVMFYFTHLEETPITGRARLLVFGKEHFRELSQMEYDMWMEQFKNQMLPETDARYQVVERVVGHLSESNKDVPQVSALKWVIHVVDEPGVNAFVLPNGQVFVFTGLLDAVSDIHQLSFILGHEIAHAVLEHAAEKASLVHFLDFLSLIFLTMIWAICPRDSLAVVGQWIQSKLQEFMFDRPYSRTLEAEADKVGLQFAAKACVDVRASSVFWQQMELAETIQGQPRLPEWLSTHPSHENRAEHLDRLIPEALKIRESCNCPSLSGPDPRLIFRLNMQHLLESSKGREPPNSTKQDPSKPKLDFPHTQKVEDMPVTFAVKPTN</sequence>
<feature type="compositionally biased region" description="Basic and acidic residues" evidence="11">
    <location>
        <begin position="579"/>
        <end position="595"/>
    </location>
</feature>
<evidence type="ECO:0000313" key="15">
    <source>
        <dbReference type="Proteomes" id="UP000618051"/>
    </source>
</evidence>
<reference evidence="14" key="3">
    <citation type="submission" date="2022-01" db="EMBL/GenBank/DDBJ databases">
        <authorList>
            <person name="Rubenstein D.R."/>
        </authorList>
    </citation>
    <scope>NUCLEOTIDE SEQUENCE</scope>
    <source>
        <strain evidence="14">SS15</strain>
        <tissue evidence="14">Liver</tissue>
    </source>
</reference>
<feature type="domain" description="Peptidase M48" evidence="12">
    <location>
        <begin position="342"/>
        <end position="530"/>
    </location>
</feature>
<dbReference type="Pfam" id="PF01435">
    <property type="entry name" value="Peptidase_M48"/>
    <property type="match status" value="1"/>
</dbReference>
<dbReference type="GO" id="GO:0046872">
    <property type="term" value="F:metal ion binding"/>
    <property type="evidence" value="ECO:0007669"/>
    <property type="project" value="UniProtKB-KW"/>
</dbReference>
<dbReference type="GO" id="GO:0005743">
    <property type="term" value="C:mitochondrial inner membrane"/>
    <property type="evidence" value="ECO:0007669"/>
    <property type="project" value="TreeGrafter"/>
</dbReference>
<feature type="region of interest" description="Disordered" evidence="11">
    <location>
        <begin position="565"/>
        <end position="606"/>
    </location>
</feature>
<organism evidence="13">
    <name type="scientific">Lamprotornis superbus</name>
    <dbReference type="NCBI Taxonomy" id="245042"/>
    <lineage>
        <taxon>Eukaryota</taxon>
        <taxon>Metazoa</taxon>
        <taxon>Chordata</taxon>
        <taxon>Craniata</taxon>
        <taxon>Vertebrata</taxon>
        <taxon>Euteleostomi</taxon>
        <taxon>Archelosauria</taxon>
        <taxon>Archosauria</taxon>
        <taxon>Dinosauria</taxon>
        <taxon>Saurischia</taxon>
        <taxon>Theropoda</taxon>
        <taxon>Coelurosauria</taxon>
        <taxon>Aves</taxon>
        <taxon>Neognathae</taxon>
        <taxon>Neoaves</taxon>
        <taxon>Telluraves</taxon>
        <taxon>Australaves</taxon>
        <taxon>Passeriformes</taxon>
        <taxon>Sturnidae</taxon>
        <taxon>Lamprotornis</taxon>
    </lineage>
</organism>
<dbReference type="Proteomes" id="UP000618051">
    <property type="component" value="Unassembled WGS sequence"/>
</dbReference>
<dbReference type="EMBL" id="JADDUC020000009">
    <property type="protein sequence ID" value="KAI1236878.1"/>
    <property type="molecule type" value="Genomic_DNA"/>
</dbReference>